<keyword evidence="4" id="KW-1185">Reference proteome</keyword>
<feature type="region of interest" description="Disordered" evidence="1">
    <location>
        <begin position="108"/>
        <end position="131"/>
    </location>
</feature>
<organism evidence="3 4">
    <name type="scientific">Shinella granuli</name>
    <dbReference type="NCBI Taxonomy" id="323621"/>
    <lineage>
        <taxon>Bacteria</taxon>
        <taxon>Pseudomonadati</taxon>
        <taxon>Pseudomonadota</taxon>
        <taxon>Alphaproteobacteria</taxon>
        <taxon>Hyphomicrobiales</taxon>
        <taxon>Rhizobiaceae</taxon>
        <taxon>Shinella</taxon>
    </lineage>
</organism>
<protein>
    <submittedName>
        <fullName evidence="3">C-6 monooxygenase</fullName>
    </submittedName>
</protein>
<dbReference type="AlphaFoldDB" id="A0A4R2BZB0"/>
<comment type="caution">
    <text evidence="3">The sequence shown here is derived from an EMBL/GenBank/DDBJ whole genome shotgun (WGS) entry which is preliminary data.</text>
</comment>
<dbReference type="SUPFAM" id="SSF54909">
    <property type="entry name" value="Dimeric alpha+beta barrel"/>
    <property type="match status" value="1"/>
</dbReference>
<dbReference type="Gene3D" id="3.30.70.100">
    <property type="match status" value="1"/>
</dbReference>
<accession>A0A4R2BZB0</accession>
<sequence>MAIEEFFSIIDYIVDGPQTQEAVISAFADIQRQWVAPYPGYLSAQFLASADGTRVKCIVRWASEADFAHFEDVSDTKGRSEAIQQALRGLSCTAERRSFKLVRVVDPQTGPGAYQPDEACGLPRGNGRATS</sequence>
<dbReference type="InterPro" id="IPR007138">
    <property type="entry name" value="ABM_dom"/>
</dbReference>
<reference evidence="3 4" key="1">
    <citation type="submission" date="2019-03" db="EMBL/GenBank/DDBJ databases">
        <title>Genomic Encyclopedia of Type Strains, Phase IV (KMG-IV): sequencing the most valuable type-strain genomes for metagenomic binning, comparative biology and taxonomic classification.</title>
        <authorList>
            <person name="Goeker M."/>
        </authorList>
    </citation>
    <scope>NUCLEOTIDE SEQUENCE [LARGE SCALE GENOMIC DNA]</scope>
    <source>
        <strain evidence="3 4">DSM 18401</strain>
    </source>
</reference>
<evidence type="ECO:0000259" key="2">
    <source>
        <dbReference type="Pfam" id="PF03992"/>
    </source>
</evidence>
<evidence type="ECO:0000256" key="1">
    <source>
        <dbReference type="SAM" id="MobiDB-lite"/>
    </source>
</evidence>
<dbReference type="EMBL" id="SLVX01000042">
    <property type="protein sequence ID" value="TCN33368.1"/>
    <property type="molecule type" value="Genomic_DNA"/>
</dbReference>
<dbReference type="InterPro" id="IPR011008">
    <property type="entry name" value="Dimeric_a/b-barrel"/>
</dbReference>
<dbReference type="Proteomes" id="UP000295351">
    <property type="component" value="Unassembled WGS sequence"/>
</dbReference>
<proteinExistence type="predicted"/>
<gene>
    <name evidence="3" type="ORF">EV665_1428</name>
</gene>
<name>A0A4R2BZB0_SHIGR</name>
<evidence type="ECO:0000313" key="4">
    <source>
        <dbReference type="Proteomes" id="UP000295351"/>
    </source>
</evidence>
<evidence type="ECO:0000313" key="3">
    <source>
        <dbReference type="EMBL" id="TCN33368.1"/>
    </source>
</evidence>
<feature type="domain" description="ABM" evidence="2">
    <location>
        <begin position="19"/>
        <end position="71"/>
    </location>
</feature>
<dbReference type="GO" id="GO:0004497">
    <property type="term" value="F:monooxygenase activity"/>
    <property type="evidence" value="ECO:0007669"/>
    <property type="project" value="UniProtKB-KW"/>
</dbReference>
<dbReference type="Pfam" id="PF03992">
    <property type="entry name" value="ABM"/>
    <property type="match status" value="1"/>
</dbReference>
<keyword evidence="3" id="KW-0560">Oxidoreductase</keyword>
<dbReference type="RefSeq" id="WP_064333982.1">
    <property type="nucleotide sequence ID" value="NZ_BAABEI010000004.1"/>
</dbReference>
<keyword evidence="3" id="KW-0503">Monooxygenase</keyword>